<dbReference type="FunFam" id="3.40.525.10:FF:000008">
    <property type="entry name" value="Phosphatidylinositol transfer protein 3"/>
    <property type="match status" value="1"/>
</dbReference>
<protein>
    <recommendedName>
        <fullName evidence="2">CRAL-TRIO domain-containing protein</fullName>
    </recommendedName>
</protein>
<dbReference type="CDD" id="cd00170">
    <property type="entry name" value="SEC14"/>
    <property type="match status" value="1"/>
</dbReference>
<dbReference type="InterPro" id="IPR011074">
    <property type="entry name" value="CRAL/TRIO_N_dom"/>
</dbReference>
<dbReference type="PROSITE" id="PS50191">
    <property type="entry name" value="CRAL_TRIO"/>
    <property type="match status" value="1"/>
</dbReference>
<dbReference type="Pfam" id="PF00650">
    <property type="entry name" value="CRAL_TRIO"/>
    <property type="match status" value="1"/>
</dbReference>
<comment type="caution">
    <text evidence="3">The sequence shown here is derived from an EMBL/GenBank/DDBJ whole genome shotgun (WGS) entry which is preliminary data.</text>
</comment>
<feature type="region of interest" description="Disordered" evidence="1">
    <location>
        <begin position="292"/>
        <end position="328"/>
    </location>
</feature>
<gene>
    <name evidence="3" type="ORF">RHGRI_021507</name>
</gene>
<proteinExistence type="predicted"/>
<dbReference type="EMBL" id="JACTNZ010000007">
    <property type="protein sequence ID" value="KAG5541698.1"/>
    <property type="molecule type" value="Genomic_DNA"/>
</dbReference>
<dbReference type="PANTHER" id="PTHR45824">
    <property type="entry name" value="GH16843P"/>
    <property type="match status" value="1"/>
</dbReference>
<dbReference type="Proteomes" id="UP000823749">
    <property type="component" value="Chromosome 7"/>
</dbReference>
<evidence type="ECO:0000256" key="1">
    <source>
        <dbReference type="SAM" id="MobiDB-lite"/>
    </source>
</evidence>
<dbReference type="InterPro" id="IPR001251">
    <property type="entry name" value="CRAL-TRIO_dom"/>
</dbReference>
<dbReference type="Gene3D" id="3.40.525.10">
    <property type="entry name" value="CRAL-TRIO lipid binding domain"/>
    <property type="match status" value="1"/>
</dbReference>
<dbReference type="SUPFAM" id="SSF46938">
    <property type="entry name" value="CRAL/TRIO N-terminal domain"/>
    <property type="match status" value="1"/>
</dbReference>
<dbReference type="InterPro" id="IPR052578">
    <property type="entry name" value="PI_Transfer_CRAL-TRIO"/>
</dbReference>
<organism evidence="3 4">
    <name type="scientific">Rhododendron griersonianum</name>
    <dbReference type="NCBI Taxonomy" id="479676"/>
    <lineage>
        <taxon>Eukaryota</taxon>
        <taxon>Viridiplantae</taxon>
        <taxon>Streptophyta</taxon>
        <taxon>Embryophyta</taxon>
        <taxon>Tracheophyta</taxon>
        <taxon>Spermatophyta</taxon>
        <taxon>Magnoliopsida</taxon>
        <taxon>eudicotyledons</taxon>
        <taxon>Gunneridae</taxon>
        <taxon>Pentapetalae</taxon>
        <taxon>asterids</taxon>
        <taxon>Ericales</taxon>
        <taxon>Ericaceae</taxon>
        <taxon>Ericoideae</taxon>
        <taxon>Rhodoreae</taxon>
        <taxon>Rhododendron</taxon>
    </lineage>
</organism>
<dbReference type="InterPro" id="IPR036865">
    <property type="entry name" value="CRAL-TRIO_dom_sf"/>
</dbReference>
<dbReference type="GO" id="GO:0008526">
    <property type="term" value="F:phosphatidylinositol transfer activity"/>
    <property type="evidence" value="ECO:0007669"/>
    <property type="project" value="TreeGrafter"/>
</dbReference>
<feature type="domain" description="CRAL-TRIO" evidence="2">
    <location>
        <begin position="84"/>
        <end position="247"/>
    </location>
</feature>
<accession>A0AAV6JNN2</accession>
<name>A0AAV6JNN2_9ERIC</name>
<dbReference type="AlphaFoldDB" id="A0AAV6JNN2"/>
<evidence type="ECO:0000313" key="3">
    <source>
        <dbReference type="EMBL" id="KAG5541698.1"/>
    </source>
</evidence>
<dbReference type="Pfam" id="PF03765">
    <property type="entry name" value="CRAL_TRIO_N"/>
    <property type="match status" value="1"/>
</dbReference>
<evidence type="ECO:0000313" key="4">
    <source>
        <dbReference type="Proteomes" id="UP000823749"/>
    </source>
</evidence>
<dbReference type="SUPFAM" id="SSF52087">
    <property type="entry name" value="CRAL/TRIO domain"/>
    <property type="match status" value="1"/>
</dbReference>
<evidence type="ECO:0000259" key="2">
    <source>
        <dbReference type="PROSITE" id="PS50191"/>
    </source>
</evidence>
<reference evidence="3" key="1">
    <citation type="submission" date="2020-08" db="EMBL/GenBank/DDBJ databases">
        <title>Plant Genome Project.</title>
        <authorList>
            <person name="Zhang R.-G."/>
        </authorList>
    </citation>
    <scope>NUCLEOTIDE SEQUENCE</scope>
    <source>
        <strain evidence="3">WSP0</strain>
        <tissue evidence="3">Leaf</tissue>
    </source>
</reference>
<dbReference type="InterPro" id="IPR036273">
    <property type="entry name" value="CRAL/TRIO_N_dom_sf"/>
</dbReference>
<feature type="compositionally biased region" description="Basic and acidic residues" evidence="1">
    <location>
        <begin position="292"/>
        <end position="307"/>
    </location>
</feature>
<keyword evidence="4" id="KW-1185">Reference proteome</keyword>
<dbReference type="PANTHER" id="PTHR45824:SF6">
    <property type="entry name" value="F16L1.9 PROTEIN"/>
    <property type="match status" value="1"/>
</dbReference>
<dbReference type="SMART" id="SM01100">
    <property type="entry name" value="CRAL_TRIO_N"/>
    <property type="match status" value="1"/>
</dbReference>
<dbReference type="SMART" id="SM00516">
    <property type="entry name" value="SEC14"/>
    <property type="match status" value="1"/>
</dbReference>
<sequence length="339" mass="38615">MSADSKVSTSNCCDNPLMSEGQQEKINEIRRLLGPLPEKLSIYCSDATISRYLRARNWNVKKATKMIKETLRWRSEYKPEAIRWDEIASEAETGKIYRSNYADKHGRTVLVMRPGCQNSKSVKGQIRYLVYCMENAVINLPRHQEEMDWLIDFKGCSLSNFSIKATRETAHVLQEHYPERLGVAILYNPPKFFEPFWTVVKPFLEPKTADKVKFVYSDDPKSMKIMDNLFDMDQLESTFGGKNKADFDINKYAERMREDDKKMPLFWVTGNASEVPHQPSVTTAASLDPAKLELDSDGSNEKVEKSSSYEGDAEENYPDDNLAAKSSSSSIAVAEVKVV</sequence>